<accession>A0A9X2CN79</accession>
<proteinExistence type="predicted"/>
<evidence type="ECO:0000313" key="2">
    <source>
        <dbReference type="Proteomes" id="UP001139521"/>
    </source>
</evidence>
<reference evidence="1" key="1">
    <citation type="submission" date="2022-01" db="EMBL/GenBank/DDBJ databases">
        <title>Genome sequencing of Zunongwangia sp. M21534 genome.</title>
        <authorList>
            <person name="Chen Y."/>
            <person name="Dong C."/>
            <person name="Shao Z."/>
        </authorList>
    </citation>
    <scope>NUCLEOTIDE SEQUENCE</scope>
    <source>
        <strain evidence="1">MCCC M21534</strain>
    </source>
</reference>
<organism evidence="1 2">
    <name type="scientific">Zunongwangia pacifica</name>
    <dbReference type="NCBI Taxonomy" id="2911062"/>
    <lineage>
        <taxon>Bacteria</taxon>
        <taxon>Pseudomonadati</taxon>
        <taxon>Bacteroidota</taxon>
        <taxon>Flavobacteriia</taxon>
        <taxon>Flavobacteriales</taxon>
        <taxon>Flavobacteriaceae</taxon>
        <taxon>Zunongwangia</taxon>
    </lineage>
</organism>
<dbReference type="Proteomes" id="UP001139521">
    <property type="component" value="Unassembled WGS sequence"/>
</dbReference>
<protein>
    <submittedName>
        <fullName evidence="1">Uncharacterized protein</fullName>
    </submittedName>
</protein>
<dbReference type="RefSeq" id="WP_249602991.1">
    <property type="nucleotide sequence ID" value="NZ_JAKHSK010000036.1"/>
</dbReference>
<keyword evidence="2" id="KW-1185">Reference proteome</keyword>
<dbReference type="AlphaFoldDB" id="A0A9X2CN79"/>
<dbReference type="EMBL" id="JAKHSK010000036">
    <property type="protein sequence ID" value="MCL6220290.1"/>
    <property type="molecule type" value="Genomic_DNA"/>
</dbReference>
<evidence type="ECO:0000313" key="1">
    <source>
        <dbReference type="EMBL" id="MCL6220290.1"/>
    </source>
</evidence>
<dbReference type="PROSITE" id="PS51257">
    <property type="entry name" value="PROKAR_LIPOPROTEIN"/>
    <property type="match status" value="1"/>
</dbReference>
<name>A0A9X2CN79_9FLAO</name>
<comment type="caution">
    <text evidence="1">The sequence shown here is derived from an EMBL/GenBank/DDBJ whole genome shotgun (WGS) entry which is preliminary data.</text>
</comment>
<sequence>MTRSTYILLIATIVLFISCAKEINHYKLEKVKVLMNRELPTPDQLIYYVNPYIGKRDEVEYIEVIDNEGNVLEKRRSFKPYYEDTTAIKFSTTKFIDSYNNSLVLENLLNKGKLKVVYKDGNVRVYENDE</sequence>
<gene>
    <name evidence="1" type="ORF">L1967_18520</name>
</gene>